<proteinExistence type="predicted"/>
<reference evidence="1 2" key="1">
    <citation type="submission" date="2015-04" db="EMBL/GenBank/DDBJ databases">
        <title>Taxonomic description and genome sequence of Bacillus campisalis sp. nov., a novel member of the genus Bacillus isolated from solar saltern.</title>
        <authorList>
            <person name="Mathan Kumar R."/>
            <person name="Kaur G."/>
            <person name="Kumar A."/>
            <person name="Singh N.K."/>
            <person name="Kaur N."/>
            <person name="Kumar N."/>
            <person name="Mayilraj S."/>
        </authorList>
    </citation>
    <scope>NUCLEOTIDE SEQUENCE [LARGE SCALE GENOMIC DNA]</scope>
    <source>
        <strain evidence="1 2">SA2-6</strain>
    </source>
</reference>
<gene>
    <name evidence="1" type="ORF">WQ57_11280</name>
</gene>
<dbReference type="Proteomes" id="UP000034166">
    <property type="component" value="Unassembled WGS sequence"/>
</dbReference>
<evidence type="ECO:0000313" key="1">
    <source>
        <dbReference type="EMBL" id="KKK38060.1"/>
    </source>
</evidence>
<evidence type="ECO:0000313" key="2">
    <source>
        <dbReference type="Proteomes" id="UP000034166"/>
    </source>
</evidence>
<dbReference type="EMBL" id="LAYY01000010">
    <property type="protein sequence ID" value="KKK38060.1"/>
    <property type="molecule type" value="Genomic_DNA"/>
</dbReference>
<name>A0A0M2SZN2_9BACI</name>
<organism evidence="1 2">
    <name type="scientific">Mesobacillus campisalis</name>
    <dbReference type="NCBI Taxonomy" id="1408103"/>
    <lineage>
        <taxon>Bacteria</taxon>
        <taxon>Bacillati</taxon>
        <taxon>Bacillota</taxon>
        <taxon>Bacilli</taxon>
        <taxon>Bacillales</taxon>
        <taxon>Bacillaceae</taxon>
        <taxon>Mesobacillus</taxon>
    </lineage>
</organism>
<protein>
    <submittedName>
        <fullName evidence="1">Uncharacterized protein</fullName>
    </submittedName>
</protein>
<accession>A0A0M2SZN2</accession>
<keyword evidence="2" id="KW-1185">Reference proteome</keyword>
<comment type="caution">
    <text evidence="1">The sequence shown here is derived from an EMBL/GenBank/DDBJ whole genome shotgun (WGS) entry which is preliminary data.</text>
</comment>
<sequence length="91" mass="10301">MIAKNLFILLPPDNLLFAKCTAFSSAYHLGIWMKNPLCFVHQINSAFYKDCGTFAILYTNKSKAVGLSLDSPVLPIFTKLVIYFIFLTYTI</sequence>
<dbReference type="AlphaFoldDB" id="A0A0M2SZN2"/>